<keyword evidence="4" id="KW-1185">Reference proteome</keyword>
<feature type="transmembrane region" description="Helical" evidence="2">
    <location>
        <begin position="20"/>
        <end position="43"/>
    </location>
</feature>
<comment type="caution">
    <text evidence="3">The sequence shown here is derived from an EMBL/GenBank/DDBJ whole genome shotgun (WGS) entry which is preliminary data.</text>
</comment>
<evidence type="ECO:0000313" key="4">
    <source>
        <dbReference type="Proteomes" id="UP001602287"/>
    </source>
</evidence>
<organism evidence="3 4">
    <name type="scientific">Micromonospora parva</name>
    <dbReference type="NCBI Taxonomy" id="1464048"/>
    <lineage>
        <taxon>Bacteria</taxon>
        <taxon>Bacillati</taxon>
        <taxon>Actinomycetota</taxon>
        <taxon>Actinomycetes</taxon>
        <taxon>Micromonosporales</taxon>
        <taxon>Micromonosporaceae</taxon>
        <taxon>Micromonospora</taxon>
    </lineage>
</organism>
<protein>
    <recommendedName>
        <fullName evidence="5">Cellulose binding domain-containing protein</fullName>
    </recommendedName>
</protein>
<dbReference type="RefSeq" id="WP_387217484.1">
    <property type="nucleotide sequence ID" value="NZ_JBIAZM010000001.1"/>
</dbReference>
<evidence type="ECO:0000256" key="1">
    <source>
        <dbReference type="SAM" id="MobiDB-lite"/>
    </source>
</evidence>
<dbReference type="InterPro" id="IPR008965">
    <property type="entry name" value="CBM2/CBM3_carb-bd_dom_sf"/>
</dbReference>
<keyword evidence="2" id="KW-1133">Transmembrane helix</keyword>
<feature type="compositionally biased region" description="Low complexity" evidence="1">
    <location>
        <begin position="84"/>
        <end position="112"/>
    </location>
</feature>
<evidence type="ECO:0000256" key="2">
    <source>
        <dbReference type="SAM" id="Phobius"/>
    </source>
</evidence>
<keyword evidence="2" id="KW-0472">Membrane</keyword>
<dbReference type="Proteomes" id="UP001602287">
    <property type="component" value="Unassembled WGS sequence"/>
</dbReference>
<proteinExistence type="predicted"/>
<evidence type="ECO:0008006" key="5">
    <source>
        <dbReference type="Google" id="ProtNLM"/>
    </source>
</evidence>
<keyword evidence="2" id="KW-0812">Transmembrane</keyword>
<sequence length="228" mass="23736">MAVRPDGAADSRAARVLVSVPWIVVLLGVCALVVLLVVALLSFRGRERDAGPQAAPPAFLPTVPAGASTTGGPTPTAVERRSVSPRPSRSSRSPSPSPRPTVTGSPTPGRTSVLSAPTTPADDPVSARYQVGTNGWNGESAILSIANTSSRSVDWQVELAFDDDTWSLRVGDDSGVSVRGRGDGEFVVRGTRSLEPGDSRTLRLRVGLGESAQRPLTCTINGVDCRIG</sequence>
<gene>
    <name evidence="3" type="ORF">ACFY3B_02525</name>
</gene>
<name>A0ABW6VLG2_9ACTN</name>
<reference evidence="3 4" key="1">
    <citation type="submission" date="2024-10" db="EMBL/GenBank/DDBJ databases">
        <title>The Natural Products Discovery Center: Release of the First 8490 Sequenced Strains for Exploring Actinobacteria Biosynthetic Diversity.</title>
        <authorList>
            <person name="Kalkreuter E."/>
            <person name="Kautsar S.A."/>
            <person name="Yang D."/>
            <person name="Bader C.D."/>
            <person name="Teijaro C.N."/>
            <person name="Fluegel L."/>
            <person name="Davis C.M."/>
            <person name="Simpson J.R."/>
            <person name="Lauterbach L."/>
            <person name="Steele A.D."/>
            <person name="Gui C."/>
            <person name="Meng S."/>
            <person name="Li G."/>
            <person name="Viehrig K."/>
            <person name="Ye F."/>
            <person name="Su P."/>
            <person name="Kiefer A.F."/>
            <person name="Nichols A."/>
            <person name="Cepeda A.J."/>
            <person name="Yan W."/>
            <person name="Fan B."/>
            <person name="Jiang Y."/>
            <person name="Adhikari A."/>
            <person name="Zheng C.-J."/>
            <person name="Schuster L."/>
            <person name="Cowan T.M."/>
            <person name="Smanski M.J."/>
            <person name="Chevrette M.G."/>
            <person name="De Carvalho L.P.S."/>
            <person name="Shen B."/>
        </authorList>
    </citation>
    <scope>NUCLEOTIDE SEQUENCE [LARGE SCALE GENOMIC DNA]</scope>
    <source>
        <strain evidence="3 4">NPDC000140</strain>
    </source>
</reference>
<feature type="region of interest" description="Disordered" evidence="1">
    <location>
        <begin position="50"/>
        <end position="125"/>
    </location>
</feature>
<evidence type="ECO:0000313" key="3">
    <source>
        <dbReference type="EMBL" id="MFF5198467.1"/>
    </source>
</evidence>
<dbReference type="EMBL" id="JBIAZM010000001">
    <property type="protein sequence ID" value="MFF5198467.1"/>
    <property type="molecule type" value="Genomic_DNA"/>
</dbReference>
<feature type="compositionally biased region" description="Low complexity" evidence="1">
    <location>
        <begin position="61"/>
        <end position="77"/>
    </location>
</feature>
<dbReference type="Gene3D" id="2.60.40.290">
    <property type="match status" value="1"/>
</dbReference>
<dbReference type="InterPro" id="IPR012291">
    <property type="entry name" value="CBM2_carb-bd_dom_sf"/>
</dbReference>
<dbReference type="SUPFAM" id="SSF49384">
    <property type="entry name" value="Carbohydrate-binding domain"/>
    <property type="match status" value="1"/>
</dbReference>
<accession>A0ABW6VLG2</accession>